<evidence type="ECO:0000259" key="2">
    <source>
        <dbReference type="Pfam" id="PF16313"/>
    </source>
</evidence>
<feature type="chain" id="PRO_5010201765" description="Zinc-dependent metalloprotease" evidence="1">
    <location>
        <begin position="27"/>
        <end position="883"/>
    </location>
</feature>
<dbReference type="InterPro" id="IPR033428">
    <property type="entry name" value="DUF5118"/>
</dbReference>
<dbReference type="Proteomes" id="UP000183253">
    <property type="component" value="Unassembled WGS sequence"/>
</dbReference>
<dbReference type="InterPro" id="IPR024079">
    <property type="entry name" value="MetalloPept_cat_dom_sf"/>
</dbReference>
<sequence length="883" mass="99383">MLKKTVLSLLCCGLLAGTLGAFPAAAASKKKKKAKSEQPVSAPKKTSEYEKLFKEKHETADGMIRLHKVKGKLYFEFPVALLGRDMLLGSTVSEISDNGDAVIGSKPTDPLWIQFTRTGDKVQVRKLVRDNVTDAASPNIARSLASNNIGAIIKSYDIAAWSPDSCAVVFNATDLFLSDNKALTPFDPYGENLYYGRVTRSANYQSDKSFLGEIRAFGDNVVIRSHLSYTYTLKSGSKEIASDVPFTAVMTRSLVLLPETPYEPRFVDSRMSVFPTGKILFSEREQQAKLLCYANRWRVEPSDEAAYRRGELVRPKKPIVFYIDPDFPESWRKPIFEAVEQWNEPFERIGFKQAVEAREFPKDDPEFDPDNIKYSCIRYAPIGISNAMGPSWVDPRSGEIVNASVYVFHDIVKLVNNWRFIQTAQADKSVRSVKLPREVMDDALRYVVTHEVGHCLGFMHNMSASAVIPVDSLRSPSFTQKYGTTTSIMDYARFNYVAQPGDMERGVRMTPPRFGVYDYYAVKWLYTPVFDAASPEEVYKITSRWITEAAADPVLRYGKQQGAVLDPRSQTEDLGDDAVKASEYGIRNLRYILANLNDWVKDEDRDYSYRTDIYKGIVSQYIRYIGHVFANVGGIYLNEKHVGDPVDAYKSVPRERQRAAVLFLLGQLGDLDWMDDEGLMRNIQFMGSPKTYMQIAIIRAVVMSAVKVENSAQLSDDPYTVEACMKDIYDFVWKPTVQGKNPTEEQMMIQREYLLTVCKAAGLKYAGTGAVPKAFAGGPDEEIGFDPYAIAVPECLRGYQSMTDNLCYCGSEHVHSHAGADPGPVSGYNPPRILYVVKQSLEAENYANLLRVQRLLKSRVNSGSQKTRMHYALMLHNIEKTLK</sequence>
<name>A0A1H4CX11_9BACT</name>
<feature type="domain" description="DUF5117" evidence="3">
    <location>
        <begin position="112"/>
        <end position="302"/>
    </location>
</feature>
<dbReference type="STRING" id="1033731.SAMN05444145_10554"/>
<dbReference type="PANTHER" id="PTHR38478:SF1">
    <property type="entry name" value="ZINC DEPENDENT METALLOPROTEASE DOMAIN LIPOPROTEIN"/>
    <property type="match status" value="1"/>
</dbReference>
<keyword evidence="1" id="KW-0732">Signal</keyword>
<dbReference type="InterPro" id="IPR032534">
    <property type="entry name" value="EcxA_zinc-bd"/>
</dbReference>
<feature type="domain" description="EcxA zinc-binding" evidence="2">
    <location>
        <begin position="434"/>
        <end position="737"/>
    </location>
</feature>
<dbReference type="EMBL" id="FNRI01000005">
    <property type="protein sequence ID" value="SEA65003.1"/>
    <property type="molecule type" value="Genomic_DNA"/>
</dbReference>
<dbReference type="RefSeq" id="WP_010260217.1">
    <property type="nucleotide sequence ID" value="NZ_CAEG01000005.1"/>
</dbReference>
<evidence type="ECO:0000259" key="3">
    <source>
        <dbReference type="Pfam" id="PF17148"/>
    </source>
</evidence>
<protein>
    <recommendedName>
        <fullName evidence="7">Zinc-dependent metalloprotease</fullName>
    </recommendedName>
</protein>
<evidence type="ECO:0000256" key="1">
    <source>
        <dbReference type="SAM" id="SignalP"/>
    </source>
</evidence>
<evidence type="ECO:0000313" key="5">
    <source>
        <dbReference type="EMBL" id="SEA65003.1"/>
    </source>
</evidence>
<dbReference type="Pfam" id="PF16313">
    <property type="entry name" value="DUF4953"/>
    <property type="match status" value="1"/>
</dbReference>
<organism evidence="5 6">
    <name type="scientific">Alistipes timonensis JC136</name>
    <dbReference type="NCBI Taxonomy" id="1033731"/>
    <lineage>
        <taxon>Bacteria</taxon>
        <taxon>Pseudomonadati</taxon>
        <taxon>Bacteroidota</taxon>
        <taxon>Bacteroidia</taxon>
        <taxon>Bacteroidales</taxon>
        <taxon>Rikenellaceae</taxon>
        <taxon>Alistipes</taxon>
    </lineage>
</organism>
<dbReference type="SUPFAM" id="SSF55486">
    <property type="entry name" value="Metalloproteases ('zincins'), catalytic domain"/>
    <property type="match status" value="1"/>
</dbReference>
<reference evidence="5 6" key="1">
    <citation type="submission" date="2016-10" db="EMBL/GenBank/DDBJ databases">
        <authorList>
            <person name="de Groot N.N."/>
        </authorList>
    </citation>
    <scope>NUCLEOTIDE SEQUENCE [LARGE SCALE GENOMIC DNA]</scope>
    <source>
        <strain evidence="5 6">DSM 25383</strain>
    </source>
</reference>
<dbReference type="GO" id="GO:0008237">
    <property type="term" value="F:metallopeptidase activity"/>
    <property type="evidence" value="ECO:0007669"/>
    <property type="project" value="InterPro"/>
</dbReference>
<evidence type="ECO:0000313" key="6">
    <source>
        <dbReference type="Proteomes" id="UP000183253"/>
    </source>
</evidence>
<gene>
    <name evidence="5" type="ORF">SAMN05444145_10554</name>
</gene>
<dbReference type="InterPro" id="IPR034032">
    <property type="entry name" value="Zn_MMP-like_bac"/>
</dbReference>
<dbReference type="CDD" id="cd04276">
    <property type="entry name" value="ZnMc_MMP_like_2"/>
    <property type="match status" value="1"/>
</dbReference>
<feature type="signal peptide" evidence="1">
    <location>
        <begin position="1"/>
        <end position="26"/>
    </location>
</feature>
<evidence type="ECO:0008006" key="7">
    <source>
        <dbReference type="Google" id="ProtNLM"/>
    </source>
</evidence>
<accession>A0A1H4CX11</accession>
<dbReference type="PANTHER" id="PTHR38478">
    <property type="entry name" value="PEPTIDASE M1A AND M12B"/>
    <property type="match status" value="1"/>
</dbReference>
<feature type="domain" description="DUF5118" evidence="4">
    <location>
        <begin position="47"/>
        <end position="94"/>
    </location>
</feature>
<dbReference type="AlphaFoldDB" id="A0A1H4CX11"/>
<dbReference type="Pfam" id="PF17148">
    <property type="entry name" value="DUF5117"/>
    <property type="match status" value="1"/>
</dbReference>
<proteinExistence type="predicted"/>
<dbReference type="InterPro" id="IPR033413">
    <property type="entry name" value="DUF5117"/>
</dbReference>
<keyword evidence="6" id="KW-1185">Reference proteome</keyword>
<dbReference type="Gene3D" id="3.40.390.10">
    <property type="entry name" value="Collagenase (Catalytic Domain)"/>
    <property type="match status" value="1"/>
</dbReference>
<dbReference type="Pfam" id="PF17162">
    <property type="entry name" value="DUF5118"/>
    <property type="match status" value="1"/>
</dbReference>
<dbReference type="OrthoDB" id="9776599at2"/>
<evidence type="ECO:0000259" key="4">
    <source>
        <dbReference type="Pfam" id="PF17162"/>
    </source>
</evidence>